<evidence type="ECO:0000256" key="1">
    <source>
        <dbReference type="ARBA" id="ARBA00023015"/>
    </source>
</evidence>
<evidence type="ECO:0000313" key="6">
    <source>
        <dbReference type="EMBL" id="WVT05231.1"/>
    </source>
</evidence>
<keyword evidence="3" id="KW-0804">Transcription</keyword>
<gene>
    <name evidence="6" type="ORF">RB548_07540</name>
</gene>
<dbReference type="Gene3D" id="1.10.10.60">
    <property type="entry name" value="Homeodomain-like"/>
    <property type="match status" value="1"/>
</dbReference>
<dbReference type="SUPFAM" id="SSF48498">
    <property type="entry name" value="Tetracyclin repressor-like, C-terminal domain"/>
    <property type="match status" value="1"/>
</dbReference>
<keyword evidence="1" id="KW-0805">Transcription regulation</keyword>
<evidence type="ECO:0000256" key="2">
    <source>
        <dbReference type="ARBA" id="ARBA00023125"/>
    </source>
</evidence>
<dbReference type="PANTHER" id="PTHR47506">
    <property type="entry name" value="TRANSCRIPTIONAL REGULATORY PROTEIN"/>
    <property type="match status" value="1"/>
</dbReference>
<protein>
    <submittedName>
        <fullName evidence="6">TetR/AcrR family transcriptional regulator</fullName>
    </submittedName>
</protein>
<evidence type="ECO:0000313" key="7">
    <source>
        <dbReference type="Proteomes" id="UP001432360"/>
    </source>
</evidence>
<sequence>MRVSRAQADENRRTVIDVASRLFRERGFDGIGLNDLMKGAGLTQGGFYKQFQSKDDLVVQASAKALENGAATWAAVVAKAARKPLRALVRFYLSERHCHAKAEGCALAALGPDAARRSPALRQAFETGIKNHLDILDGLLSPTPGENVRDRSIVALSTMVGALVLSRAVDDERLSKRILQAAADGMLLERADDGAPHGSVQ</sequence>
<proteinExistence type="predicted"/>
<feature type="DNA-binding region" description="H-T-H motif" evidence="4">
    <location>
        <begin position="32"/>
        <end position="51"/>
    </location>
</feature>
<dbReference type="InterPro" id="IPR001647">
    <property type="entry name" value="HTH_TetR"/>
</dbReference>
<keyword evidence="2 4" id="KW-0238">DNA-binding</keyword>
<name>A0ABZ2BFW3_9HYPH</name>
<dbReference type="EMBL" id="CP133148">
    <property type="protein sequence ID" value="WVT05231.1"/>
    <property type="molecule type" value="Genomic_DNA"/>
</dbReference>
<evidence type="ECO:0000256" key="4">
    <source>
        <dbReference type="PROSITE-ProRule" id="PRU00335"/>
    </source>
</evidence>
<dbReference type="PRINTS" id="PR00455">
    <property type="entry name" value="HTHTETR"/>
</dbReference>
<dbReference type="Proteomes" id="UP001432360">
    <property type="component" value="Chromosome"/>
</dbReference>
<dbReference type="SUPFAM" id="SSF46689">
    <property type="entry name" value="Homeodomain-like"/>
    <property type="match status" value="1"/>
</dbReference>
<keyword evidence="7" id="KW-1185">Reference proteome</keyword>
<evidence type="ECO:0000259" key="5">
    <source>
        <dbReference type="PROSITE" id="PS50977"/>
    </source>
</evidence>
<dbReference type="PANTHER" id="PTHR47506:SF7">
    <property type="entry name" value="TRANSCRIPTIONAL REGULATORY PROTEIN"/>
    <property type="match status" value="1"/>
</dbReference>
<dbReference type="PROSITE" id="PS50977">
    <property type="entry name" value="HTH_TETR_2"/>
    <property type="match status" value="1"/>
</dbReference>
<dbReference type="RefSeq" id="WP_331374324.1">
    <property type="nucleotide sequence ID" value="NZ_CP133148.1"/>
</dbReference>
<dbReference type="Pfam" id="PF00440">
    <property type="entry name" value="TetR_N"/>
    <property type="match status" value="1"/>
</dbReference>
<feature type="domain" description="HTH tetR-type" evidence="5">
    <location>
        <begin position="9"/>
        <end position="69"/>
    </location>
</feature>
<accession>A0ABZ2BFW3</accession>
<dbReference type="Gene3D" id="1.10.357.10">
    <property type="entry name" value="Tetracycline Repressor, domain 2"/>
    <property type="match status" value="1"/>
</dbReference>
<dbReference type="InterPro" id="IPR036271">
    <property type="entry name" value="Tet_transcr_reg_TetR-rel_C_sf"/>
</dbReference>
<evidence type="ECO:0000256" key="3">
    <source>
        <dbReference type="ARBA" id="ARBA00023163"/>
    </source>
</evidence>
<dbReference type="InterPro" id="IPR009057">
    <property type="entry name" value="Homeodomain-like_sf"/>
</dbReference>
<organism evidence="6 7">
    <name type="scientific">Sinorhizobium chiapasense</name>
    <dbReference type="NCBI Taxonomy" id="501572"/>
    <lineage>
        <taxon>Bacteria</taxon>
        <taxon>Pseudomonadati</taxon>
        <taxon>Pseudomonadota</taxon>
        <taxon>Alphaproteobacteria</taxon>
        <taxon>Hyphomicrobiales</taxon>
        <taxon>Rhizobiaceae</taxon>
        <taxon>Sinorhizobium/Ensifer group</taxon>
        <taxon>Sinorhizobium</taxon>
    </lineage>
</organism>
<reference evidence="6" key="1">
    <citation type="submission" date="2023-08" db="EMBL/GenBank/DDBJ databases">
        <title>Complete genome sequence of Sinorhizobium chiapanecum ITTG S70 isolated from Acaciella angustissima nodules in Chiapas-Mexico.</title>
        <authorList>
            <person name="Rincon-Rosales R."/>
            <person name="Rogel M.A."/>
            <person name="Rincon-Medina C.I."/>
            <person name="Guerrero G."/>
            <person name="Manzano-Gomez L.A."/>
            <person name="Lopez-Lopez A."/>
            <person name="Rincon Molina F.A."/>
            <person name="Martinez-Romero E."/>
        </authorList>
    </citation>
    <scope>NUCLEOTIDE SEQUENCE</scope>
    <source>
        <strain evidence="6">ITTG S70</strain>
    </source>
</reference>